<keyword evidence="1" id="KW-0812">Transmembrane</keyword>
<keyword evidence="1" id="KW-1133">Transmembrane helix</keyword>
<dbReference type="SUPFAM" id="SSF81301">
    <property type="entry name" value="Nucleotidyltransferase"/>
    <property type="match status" value="1"/>
</dbReference>
<evidence type="ECO:0000313" key="3">
    <source>
        <dbReference type="EMBL" id="QHS82057.1"/>
    </source>
</evidence>
<dbReference type="AlphaFoldDB" id="A0A6C0AQC2"/>
<organism evidence="3">
    <name type="scientific">viral metagenome</name>
    <dbReference type="NCBI Taxonomy" id="1070528"/>
    <lineage>
        <taxon>unclassified sequences</taxon>
        <taxon>metagenomes</taxon>
        <taxon>organismal metagenomes</taxon>
    </lineage>
</organism>
<proteinExistence type="predicted"/>
<dbReference type="Gene3D" id="3.30.460.10">
    <property type="entry name" value="Beta Polymerase, domain 2"/>
    <property type="match status" value="1"/>
</dbReference>
<dbReference type="Pfam" id="PF01909">
    <property type="entry name" value="NTP_transf_2"/>
    <property type="match status" value="1"/>
</dbReference>
<dbReference type="InterPro" id="IPR043519">
    <property type="entry name" value="NT_sf"/>
</dbReference>
<evidence type="ECO:0000259" key="2">
    <source>
        <dbReference type="Pfam" id="PF01909"/>
    </source>
</evidence>
<reference evidence="3" key="1">
    <citation type="journal article" date="2020" name="Nature">
        <title>Giant virus diversity and host interactions through global metagenomics.</title>
        <authorList>
            <person name="Schulz F."/>
            <person name="Roux S."/>
            <person name="Paez-Espino D."/>
            <person name="Jungbluth S."/>
            <person name="Walsh D.A."/>
            <person name="Denef V.J."/>
            <person name="McMahon K.D."/>
            <person name="Konstantinidis K.T."/>
            <person name="Eloe-Fadrosh E.A."/>
            <person name="Kyrpides N.C."/>
            <person name="Woyke T."/>
        </authorList>
    </citation>
    <scope>NUCLEOTIDE SEQUENCE</scope>
    <source>
        <strain evidence="3">GVMAG-S-1101165-79</strain>
    </source>
</reference>
<evidence type="ECO:0000256" key="1">
    <source>
        <dbReference type="SAM" id="Phobius"/>
    </source>
</evidence>
<keyword evidence="1" id="KW-0472">Membrane</keyword>
<feature type="transmembrane region" description="Helical" evidence="1">
    <location>
        <begin position="125"/>
        <end position="143"/>
    </location>
</feature>
<dbReference type="EMBL" id="MN740762">
    <property type="protein sequence ID" value="QHS82057.1"/>
    <property type="molecule type" value="Genomic_DNA"/>
</dbReference>
<feature type="domain" description="Polymerase nucleotidyl transferase" evidence="2">
    <location>
        <begin position="18"/>
        <end position="80"/>
    </location>
</feature>
<accession>A0A6C0AQC2</accession>
<protein>
    <recommendedName>
        <fullName evidence="2">Polymerase nucleotidyl transferase domain-containing protein</fullName>
    </recommendedName>
</protein>
<sequence length="180" mass="21591">METTKNEMPPYAKNFYNKLYSYLDTKIYFYGSIQRPDYSPKYSDIDADIFTDNEMSTISQIANFLEIKKSEFKKFVYNLHKTNRVVYGYKIKYKNEANNFDTEISIYNEKDKDAILIEHGSKLNIPFYVTFFLIILKFFYYNLGFLPKKIYKDIKNWVMNYVIEGQECEFIVIEIPANKE</sequence>
<dbReference type="GO" id="GO:0016779">
    <property type="term" value="F:nucleotidyltransferase activity"/>
    <property type="evidence" value="ECO:0007669"/>
    <property type="project" value="InterPro"/>
</dbReference>
<dbReference type="InterPro" id="IPR002934">
    <property type="entry name" value="Polymerase_NTP_transf_dom"/>
</dbReference>
<name>A0A6C0AQC2_9ZZZZ</name>